<feature type="non-terminal residue" evidence="2">
    <location>
        <position position="70"/>
    </location>
</feature>
<comment type="caution">
    <text evidence="2">The sequence shown here is derived from an EMBL/GenBank/DDBJ whole genome shotgun (WGS) entry which is preliminary data.</text>
</comment>
<organism evidence="2 3">
    <name type="scientific">Corchorus olitorius</name>
    <dbReference type="NCBI Taxonomy" id="93759"/>
    <lineage>
        <taxon>Eukaryota</taxon>
        <taxon>Viridiplantae</taxon>
        <taxon>Streptophyta</taxon>
        <taxon>Embryophyta</taxon>
        <taxon>Tracheophyta</taxon>
        <taxon>Spermatophyta</taxon>
        <taxon>Magnoliopsida</taxon>
        <taxon>eudicotyledons</taxon>
        <taxon>Gunneridae</taxon>
        <taxon>Pentapetalae</taxon>
        <taxon>rosids</taxon>
        <taxon>malvids</taxon>
        <taxon>Malvales</taxon>
        <taxon>Malvaceae</taxon>
        <taxon>Grewioideae</taxon>
        <taxon>Apeibeae</taxon>
        <taxon>Corchorus</taxon>
    </lineage>
</organism>
<evidence type="ECO:0000313" key="3">
    <source>
        <dbReference type="Proteomes" id="UP000187203"/>
    </source>
</evidence>
<keyword evidence="3" id="KW-1185">Reference proteome</keyword>
<accession>A0A1R3JY94</accession>
<dbReference type="AlphaFoldDB" id="A0A1R3JY94"/>
<sequence length="70" mass="7540">DGRDLTSNSASDSSVSITRDISSPEVSVSFNPNTSPKNLRPENSFYSERSHVASDSTNMQVKGSGSDVFR</sequence>
<protein>
    <submittedName>
        <fullName evidence="2">Uncharacterized protein</fullName>
    </submittedName>
</protein>
<feature type="non-terminal residue" evidence="2">
    <location>
        <position position="1"/>
    </location>
</feature>
<evidence type="ECO:0000313" key="2">
    <source>
        <dbReference type="EMBL" id="OMO99819.1"/>
    </source>
</evidence>
<dbReference type="OrthoDB" id="1807883at2759"/>
<proteinExistence type="predicted"/>
<dbReference type="EMBL" id="AWUE01015051">
    <property type="protein sequence ID" value="OMO99819.1"/>
    <property type="molecule type" value="Genomic_DNA"/>
</dbReference>
<feature type="region of interest" description="Disordered" evidence="1">
    <location>
        <begin position="1"/>
        <end position="70"/>
    </location>
</feature>
<evidence type="ECO:0000256" key="1">
    <source>
        <dbReference type="SAM" id="MobiDB-lite"/>
    </source>
</evidence>
<dbReference type="STRING" id="93759.A0A1R3JY94"/>
<name>A0A1R3JY94_9ROSI</name>
<feature type="compositionally biased region" description="Polar residues" evidence="1">
    <location>
        <begin position="53"/>
        <end position="63"/>
    </location>
</feature>
<reference evidence="3" key="1">
    <citation type="submission" date="2013-09" db="EMBL/GenBank/DDBJ databases">
        <title>Corchorus olitorius genome sequencing.</title>
        <authorList>
            <person name="Alam M."/>
            <person name="Haque M.S."/>
            <person name="Islam M.S."/>
            <person name="Emdad E.M."/>
            <person name="Islam M.M."/>
            <person name="Ahmed B."/>
            <person name="Halim A."/>
            <person name="Hossen Q.M.M."/>
            <person name="Hossain M.Z."/>
            <person name="Ahmed R."/>
            <person name="Khan M.M."/>
            <person name="Islam R."/>
            <person name="Rashid M.M."/>
            <person name="Khan S.A."/>
            <person name="Rahman M.S."/>
            <person name="Alam M."/>
            <person name="Yahiya A.S."/>
            <person name="Khan M.S."/>
            <person name="Azam M.S."/>
            <person name="Haque T."/>
            <person name="Lashkar M.Z.H."/>
            <person name="Akhand A.I."/>
            <person name="Morshed G."/>
            <person name="Roy S."/>
            <person name="Uddin K.S."/>
            <person name="Rabeya T."/>
            <person name="Hossain A.S."/>
            <person name="Chowdhury A."/>
            <person name="Snigdha A.R."/>
            <person name="Mortoza M.S."/>
            <person name="Matin S.A."/>
            <person name="Hoque S.M.E."/>
            <person name="Islam M.K."/>
            <person name="Roy D.K."/>
            <person name="Haider R."/>
            <person name="Moosa M.M."/>
            <person name="Elias S.M."/>
            <person name="Hasan A.M."/>
            <person name="Jahan S."/>
            <person name="Shafiuddin M."/>
            <person name="Mahmood N."/>
            <person name="Shommy N.S."/>
        </authorList>
    </citation>
    <scope>NUCLEOTIDE SEQUENCE [LARGE SCALE GENOMIC DNA]</scope>
    <source>
        <strain evidence="3">cv. O-4</strain>
    </source>
</reference>
<feature type="compositionally biased region" description="Polar residues" evidence="1">
    <location>
        <begin position="1"/>
        <end position="37"/>
    </location>
</feature>
<gene>
    <name evidence="2" type="ORF">COLO4_13074</name>
</gene>
<dbReference type="Proteomes" id="UP000187203">
    <property type="component" value="Unassembled WGS sequence"/>
</dbReference>